<comment type="caution">
    <text evidence="1">The sequence shown here is derived from an EMBL/GenBank/DDBJ whole genome shotgun (WGS) entry which is preliminary data.</text>
</comment>
<sequence length="339" mass="38438">MARLIAYHGMADDIGDINTANEVYKDIGAIECTDMMQELMKRFNASTIHAVKRAHVSLGHPSNAALAVATQHAGAPAEWIQCARLVQCEICLGRGPERFNEVVCPDVYYITWTRKEREILAIMNEFTRYQVDYPISQETLLKESKLWEKPWIASKPETMRMEMGGSQTAKRTRDWMSKRGIKLDLAPKGARHRGQLSKRHLQFAEDLLKTALRMTTSQRNALKNVHGFSPAALILGTQPKIPGALCDRDFGLSEQAALVDTKGEVHEMMIRRTAAATAIIDANCSRGVRAALLARSRPTRRNYEIGEWVYFWRPEQTQGWRSAAGAAQLWRQQWRQRST</sequence>
<dbReference type="InterPro" id="IPR012337">
    <property type="entry name" value="RNaseH-like_sf"/>
</dbReference>
<reference evidence="1" key="1">
    <citation type="submission" date="2023-10" db="EMBL/GenBank/DDBJ databases">
        <authorList>
            <person name="Chen Y."/>
            <person name="Shah S."/>
            <person name="Dougan E. K."/>
            <person name="Thang M."/>
            <person name="Chan C."/>
        </authorList>
    </citation>
    <scope>NUCLEOTIDE SEQUENCE [LARGE SCALE GENOMIC DNA]</scope>
</reference>
<feature type="non-terminal residue" evidence="1">
    <location>
        <position position="339"/>
    </location>
</feature>
<organism evidence="1 2">
    <name type="scientific">Prorocentrum cordatum</name>
    <dbReference type="NCBI Taxonomy" id="2364126"/>
    <lineage>
        <taxon>Eukaryota</taxon>
        <taxon>Sar</taxon>
        <taxon>Alveolata</taxon>
        <taxon>Dinophyceae</taxon>
        <taxon>Prorocentrales</taxon>
        <taxon>Prorocentraceae</taxon>
        <taxon>Prorocentrum</taxon>
    </lineage>
</organism>
<keyword evidence="2" id="KW-1185">Reference proteome</keyword>
<gene>
    <name evidence="1" type="ORF">PCOR1329_LOCUS11536</name>
</gene>
<feature type="non-terminal residue" evidence="1">
    <location>
        <position position="1"/>
    </location>
</feature>
<evidence type="ECO:0000313" key="2">
    <source>
        <dbReference type="Proteomes" id="UP001189429"/>
    </source>
</evidence>
<dbReference type="SUPFAM" id="SSF53098">
    <property type="entry name" value="Ribonuclease H-like"/>
    <property type="match status" value="1"/>
</dbReference>
<dbReference type="Gene3D" id="3.30.420.10">
    <property type="entry name" value="Ribonuclease H-like superfamily/Ribonuclease H"/>
    <property type="match status" value="1"/>
</dbReference>
<dbReference type="EMBL" id="CAUYUJ010003335">
    <property type="protein sequence ID" value="CAK0804856.1"/>
    <property type="molecule type" value="Genomic_DNA"/>
</dbReference>
<proteinExistence type="predicted"/>
<dbReference type="Proteomes" id="UP001189429">
    <property type="component" value="Unassembled WGS sequence"/>
</dbReference>
<protein>
    <submittedName>
        <fullName evidence="1">Uncharacterized protein</fullName>
    </submittedName>
</protein>
<evidence type="ECO:0000313" key="1">
    <source>
        <dbReference type="EMBL" id="CAK0804856.1"/>
    </source>
</evidence>
<accession>A0ABN9QLX4</accession>
<dbReference type="InterPro" id="IPR036397">
    <property type="entry name" value="RNaseH_sf"/>
</dbReference>
<name>A0ABN9QLX4_9DINO</name>